<dbReference type="GO" id="GO:0006935">
    <property type="term" value="P:chemotaxis"/>
    <property type="evidence" value="ECO:0007669"/>
    <property type="project" value="UniProtKB-KW"/>
</dbReference>
<keyword evidence="5" id="KW-1003">Cell membrane</keyword>
<keyword evidence="6" id="KW-0145">Chemotaxis</keyword>
<dbReference type="Pfam" id="PF02050">
    <property type="entry name" value="FliJ"/>
    <property type="match status" value="1"/>
</dbReference>
<evidence type="ECO:0000256" key="1">
    <source>
        <dbReference type="ARBA" id="ARBA00004413"/>
    </source>
</evidence>
<dbReference type="InterPro" id="IPR053716">
    <property type="entry name" value="Flag_assembly_chemotaxis_eff"/>
</dbReference>
<evidence type="ECO:0000313" key="12">
    <source>
        <dbReference type="EMBL" id="AJA34205.1"/>
    </source>
</evidence>
<comment type="subcellular location">
    <subcellularLocation>
        <location evidence="1">Cell membrane</location>
        <topology evidence="1">Peripheral membrane protein</topology>
        <orientation evidence="1">Cytoplasmic side</orientation>
    </subcellularLocation>
</comment>
<comment type="similarity">
    <text evidence="2">Belongs to the FliJ family.</text>
</comment>
<dbReference type="GO" id="GO:0071973">
    <property type="term" value="P:bacterial-type flagellum-dependent cell motility"/>
    <property type="evidence" value="ECO:0007669"/>
    <property type="project" value="InterPro"/>
</dbReference>
<dbReference type="GO" id="GO:0044781">
    <property type="term" value="P:bacterial-type flagellum organization"/>
    <property type="evidence" value="ECO:0007669"/>
    <property type="project" value="UniProtKB-KW"/>
</dbReference>
<reference evidence="12" key="1">
    <citation type="journal article" date="2014" name="Appl. Environ. Microbiol.">
        <title>Detection and genomic characterization of motility in Lactobacillus curvatus: confirmation of motility in a species outside the Lactobacillus salivarius clade.</title>
        <authorList>
            <person name="Cousin F.J."/>
            <person name="Lynch S.M."/>
            <person name="Harris H.M."/>
            <person name="McCann A."/>
            <person name="Lynch D.B."/>
            <person name="Neville B.A."/>
            <person name="Irisawa T."/>
            <person name="Okada S."/>
            <person name="Endo A."/>
            <person name="O'Toole P.W."/>
        </authorList>
    </citation>
    <scope>NUCLEOTIDE SEQUENCE</scope>
    <source>
        <strain evidence="12">DSM 19972</strain>
    </source>
</reference>
<keyword evidence="4" id="KW-0813">Transport</keyword>
<dbReference type="GO" id="GO:0009288">
    <property type="term" value="C:bacterial-type flagellum"/>
    <property type="evidence" value="ECO:0007669"/>
    <property type="project" value="InterPro"/>
</dbReference>
<evidence type="ECO:0000256" key="2">
    <source>
        <dbReference type="ARBA" id="ARBA00010004"/>
    </source>
</evidence>
<name>A0A0A7RG67_9LACO</name>
<keyword evidence="11" id="KW-0175">Coiled coil</keyword>
<evidence type="ECO:0000256" key="8">
    <source>
        <dbReference type="ARBA" id="ARBA00022927"/>
    </source>
</evidence>
<evidence type="ECO:0000256" key="6">
    <source>
        <dbReference type="ARBA" id="ARBA00022500"/>
    </source>
</evidence>
<evidence type="ECO:0000256" key="4">
    <source>
        <dbReference type="ARBA" id="ARBA00022448"/>
    </source>
</evidence>
<gene>
    <name evidence="12" type="primary">fliJ</name>
</gene>
<evidence type="ECO:0000256" key="5">
    <source>
        <dbReference type="ARBA" id="ARBA00022475"/>
    </source>
</evidence>
<evidence type="ECO:0000256" key="10">
    <source>
        <dbReference type="ARBA" id="ARBA00023225"/>
    </source>
</evidence>
<dbReference type="EMBL" id="KM886868">
    <property type="protein sequence ID" value="AJA34205.1"/>
    <property type="molecule type" value="Genomic_DNA"/>
</dbReference>
<keyword evidence="8" id="KW-0653">Protein transport</keyword>
<keyword evidence="12" id="KW-0966">Cell projection</keyword>
<dbReference type="GO" id="GO:0015031">
    <property type="term" value="P:protein transport"/>
    <property type="evidence" value="ECO:0007669"/>
    <property type="project" value="UniProtKB-KW"/>
</dbReference>
<keyword evidence="12" id="KW-0969">Cilium</keyword>
<sequence>MKNFKFSLESILEYRKQNEQKIRQQYLLLRSEVQGKESDIRKLLKEKGSLMNVTEQTIGRMQIQRRYLLGLDQRVTLLKNAELELKTKSEVKMNELVKAQRERKVLEKLEEKQEEEYLQLVKRQEQIQLDEMANRKKII</sequence>
<evidence type="ECO:0000256" key="11">
    <source>
        <dbReference type="SAM" id="Coils"/>
    </source>
</evidence>
<evidence type="ECO:0000256" key="7">
    <source>
        <dbReference type="ARBA" id="ARBA00022795"/>
    </source>
</evidence>
<protein>
    <recommendedName>
        <fullName evidence="3">Flagellar FliJ protein</fullName>
    </recommendedName>
</protein>
<feature type="coiled-coil region" evidence="11">
    <location>
        <begin position="92"/>
        <end position="126"/>
    </location>
</feature>
<evidence type="ECO:0000256" key="9">
    <source>
        <dbReference type="ARBA" id="ARBA00023136"/>
    </source>
</evidence>
<organism evidence="12">
    <name type="scientific">Liquorilactobacillus oeni</name>
    <dbReference type="NCBI Taxonomy" id="303241"/>
    <lineage>
        <taxon>Bacteria</taxon>
        <taxon>Bacillati</taxon>
        <taxon>Bacillota</taxon>
        <taxon>Bacilli</taxon>
        <taxon>Lactobacillales</taxon>
        <taxon>Lactobacillaceae</taxon>
        <taxon>Liquorilactobacillus</taxon>
    </lineage>
</organism>
<keyword evidence="12" id="KW-0282">Flagellum</keyword>
<dbReference type="GO" id="GO:0005886">
    <property type="term" value="C:plasma membrane"/>
    <property type="evidence" value="ECO:0007669"/>
    <property type="project" value="UniProtKB-SubCell"/>
</dbReference>
<dbReference type="AlphaFoldDB" id="A0A0A7RG67"/>
<keyword evidence="10" id="KW-1006">Bacterial flagellum protein export</keyword>
<accession>A0A0A7RG67</accession>
<proteinExistence type="inferred from homology"/>
<keyword evidence="7" id="KW-1005">Bacterial flagellum biogenesis</keyword>
<evidence type="ECO:0000256" key="3">
    <source>
        <dbReference type="ARBA" id="ARBA00020392"/>
    </source>
</evidence>
<dbReference type="InterPro" id="IPR012823">
    <property type="entry name" value="Flagell_FliJ"/>
</dbReference>
<keyword evidence="9" id="KW-0472">Membrane</keyword>
<dbReference type="Gene3D" id="1.10.287.1700">
    <property type="match status" value="1"/>
</dbReference>